<evidence type="ECO:0000256" key="4">
    <source>
        <dbReference type="ARBA" id="ARBA00022737"/>
    </source>
</evidence>
<dbReference type="SMART" id="SM00320">
    <property type="entry name" value="WD40"/>
    <property type="match status" value="5"/>
</dbReference>
<keyword evidence="9" id="KW-1185">Reference proteome</keyword>
<evidence type="ECO:0000256" key="5">
    <source>
        <dbReference type="ARBA" id="ARBA00023242"/>
    </source>
</evidence>
<sequence>MENPEGNVQEGGGEVKGSEEFLKFGEESENQANEEEDEVPEISWFRYQDKEQKSEKKSRKGNKMKGRKPKEGDDEPDDEEKTLMEAIFGNKEKLIENLDSKPAKEDTSEEKSKKRKLAWKDSDDEEVTIEEGLQKSHKKSLLLDPKTEYRKFLSKKYQKLMGTPKWADMDREVSDSDEEDADELLKTVGHVLKGKKGGLLENSVEFKRLKDLNRSTYCEGLITSVDFHPTSTVALVTGRSGIASIYSIEKTKCDKLHSIQFRKFPLKCSRLSKDGSEAILGSSFNHFFTYNLITGQKGKHLLPRHVTSMRQFEISPDGELLAIAGRFGEIHVLSVRTREWIATLKQEHDVTAMAFAPDSRTLFVHSCDAEVSVFDLRAEKMKHRFYDDGCLSGTSLSVSPNGKFLAAGSGQGIVNVYGTDDVLASQTPTPMKIFRNLITPISSTTFNPTSELLAMCSNEMNDALRLAHFPSARLYSNFPGNNLSKSRPNVLRFSPGGRYLAAGNINGRVSLYLLKHFEDF</sequence>
<evidence type="ECO:0000256" key="1">
    <source>
        <dbReference type="ARBA" id="ARBA00004604"/>
    </source>
</evidence>
<dbReference type="GO" id="GO:0006364">
    <property type="term" value="P:rRNA processing"/>
    <property type="evidence" value="ECO:0007669"/>
    <property type="project" value="UniProtKB-KW"/>
</dbReference>
<dbReference type="GO" id="GO:0032040">
    <property type="term" value="C:small-subunit processome"/>
    <property type="evidence" value="ECO:0007669"/>
    <property type="project" value="TreeGrafter"/>
</dbReference>
<dbReference type="InterPro" id="IPR036322">
    <property type="entry name" value="WD40_repeat_dom_sf"/>
</dbReference>
<dbReference type="VEuPathDB" id="VectorBase:LLONM1_004042"/>
<evidence type="ECO:0000256" key="3">
    <source>
        <dbReference type="ARBA" id="ARBA00022574"/>
    </source>
</evidence>
<dbReference type="EnsemblMetazoa" id="LLOJ006543-RA">
    <property type="protein sequence ID" value="LLOJ006543-PA"/>
    <property type="gene ID" value="LLOJ006543"/>
</dbReference>
<keyword evidence="4" id="KW-0677">Repeat</keyword>
<dbReference type="Pfam" id="PF00400">
    <property type="entry name" value="WD40"/>
    <property type="match status" value="1"/>
</dbReference>
<keyword evidence="5" id="KW-0539">Nucleus</keyword>
<dbReference type="VEuPathDB" id="VectorBase:LLOJ006543"/>
<dbReference type="Gene3D" id="2.130.10.10">
    <property type="entry name" value="YVTN repeat-like/Quinoprotein amine dehydrogenase"/>
    <property type="match status" value="1"/>
</dbReference>
<feature type="region of interest" description="Disordered" evidence="7">
    <location>
        <begin position="1"/>
        <end position="137"/>
    </location>
</feature>
<dbReference type="SUPFAM" id="SSF50978">
    <property type="entry name" value="WD40 repeat-like"/>
    <property type="match status" value="1"/>
</dbReference>
<dbReference type="Proteomes" id="UP000092461">
    <property type="component" value="Unassembled WGS sequence"/>
</dbReference>
<protein>
    <submittedName>
        <fullName evidence="8">Uncharacterized protein</fullName>
    </submittedName>
</protein>
<evidence type="ECO:0000256" key="6">
    <source>
        <dbReference type="ARBA" id="ARBA00025767"/>
    </source>
</evidence>
<accession>A0A1B0CP70</accession>
<proteinExistence type="inferred from homology"/>
<dbReference type="GO" id="GO:0034388">
    <property type="term" value="C:Pwp2p-containing subcomplex of 90S preribosome"/>
    <property type="evidence" value="ECO:0007669"/>
    <property type="project" value="TreeGrafter"/>
</dbReference>
<feature type="compositionally biased region" description="Basic and acidic residues" evidence="7">
    <location>
        <begin position="16"/>
        <end position="26"/>
    </location>
</feature>
<comment type="similarity">
    <text evidence="6">Belongs to the WD repeat UTP18 family.</text>
</comment>
<keyword evidence="3" id="KW-0853">WD repeat</keyword>
<evidence type="ECO:0000256" key="7">
    <source>
        <dbReference type="SAM" id="MobiDB-lite"/>
    </source>
</evidence>
<evidence type="ECO:0000313" key="8">
    <source>
        <dbReference type="EnsemblMetazoa" id="LLOJ006543-PA"/>
    </source>
</evidence>
<feature type="compositionally biased region" description="Acidic residues" evidence="7">
    <location>
        <begin position="27"/>
        <end position="40"/>
    </location>
</feature>
<feature type="compositionally biased region" description="Basic residues" evidence="7">
    <location>
        <begin position="56"/>
        <end position="68"/>
    </location>
</feature>
<dbReference type="InterPro" id="IPR001680">
    <property type="entry name" value="WD40_rpt"/>
</dbReference>
<keyword evidence="2" id="KW-0698">rRNA processing</keyword>
<reference evidence="8" key="1">
    <citation type="submission" date="2020-05" db="UniProtKB">
        <authorList>
            <consortium name="EnsemblMetazoa"/>
        </authorList>
    </citation>
    <scope>IDENTIFICATION</scope>
    <source>
        <strain evidence="8">Jacobina</strain>
    </source>
</reference>
<dbReference type="AlphaFoldDB" id="A0A1B0CP70"/>
<dbReference type="PANTHER" id="PTHR18359:SF0">
    <property type="entry name" value="U3 SMALL NUCLEOLAR RNA-ASSOCIATED PROTEIN 18 HOMOLOG"/>
    <property type="match status" value="1"/>
</dbReference>
<dbReference type="PANTHER" id="PTHR18359">
    <property type="entry name" value="WD-REPEAT PROTEIN-RELATED"/>
    <property type="match status" value="1"/>
</dbReference>
<feature type="compositionally biased region" description="Basic and acidic residues" evidence="7">
    <location>
        <begin position="90"/>
        <end position="112"/>
    </location>
</feature>
<dbReference type="InterPro" id="IPR045161">
    <property type="entry name" value="Utp18"/>
</dbReference>
<dbReference type="InterPro" id="IPR015943">
    <property type="entry name" value="WD40/YVTN_repeat-like_dom_sf"/>
</dbReference>
<comment type="subcellular location">
    <subcellularLocation>
        <location evidence="1">Nucleus</location>
        <location evidence="1">Nucleolus</location>
    </subcellularLocation>
</comment>
<name>A0A1B0CP70_LUTLO</name>
<evidence type="ECO:0000313" key="9">
    <source>
        <dbReference type="Proteomes" id="UP000092461"/>
    </source>
</evidence>
<dbReference type="EMBL" id="AJWK01021489">
    <property type="status" value="NOT_ANNOTATED_CDS"/>
    <property type="molecule type" value="Genomic_DNA"/>
</dbReference>
<evidence type="ECO:0000256" key="2">
    <source>
        <dbReference type="ARBA" id="ARBA00022552"/>
    </source>
</evidence>
<organism evidence="8 9">
    <name type="scientific">Lutzomyia longipalpis</name>
    <name type="common">Sand fly</name>
    <dbReference type="NCBI Taxonomy" id="7200"/>
    <lineage>
        <taxon>Eukaryota</taxon>
        <taxon>Metazoa</taxon>
        <taxon>Ecdysozoa</taxon>
        <taxon>Arthropoda</taxon>
        <taxon>Hexapoda</taxon>
        <taxon>Insecta</taxon>
        <taxon>Pterygota</taxon>
        <taxon>Neoptera</taxon>
        <taxon>Endopterygota</taxon>
        <taxon>Diptera</taxon>
        <taxon>Nematocera</taxon>
        <taxon>Psychodoidea</taxon>
        <taxon>Psychodidae</taxon>
        <taxon>Lutzomyia</taxon>
        <taxon>Lutzomyia</taxon>
    </lineage>
</organism>